<dbReference type="GO" id="GO:0003723">
    <property type="term" value="F:RNA binding"/>
    <property type="evidence" value="ECO:0007669"/>
    <property type="project" value="UniProtKB-KW"/>
</dbReference>
<sequence>MVPGFQPRDVSSTRRTTVADMLERIRNRQECELCRVRTLTTEAYGLWVCRQCEETYLP</sequence>
<dbReference type="GO" id="GO:0005840">
    <property type="term" value="C:ribosome"/>
    <property type="evidence" value="ECO:0007669"/>
    <property type="project" value="UniProtKB-KW"/>
</dbReference>
<gene>
    <name evidence="6" type="ORF">ATJ93_4125</name>
</gene>
<dbReference type="AlphaFoldDB" id="A0A3R7GTV0"/>
<evidence type="ECO:0000256" key="1">
    <source>
        <dbReference type="ARBA" id="ARBA00008672"/>
    </source>
</evidence>
<dbReference type="InterPro" id="IPR011332">
    <property type="entry name" value="Ribosomal_zn-bd"/>
</dbReference>
<protein>
    <recommendedName>
        <fullName evidence="5">50S ribosomal protein L37Ae</fullName>
    </recommendedName>
</protein>
<organism evidence="6 7">
    <name type="scientific">Halopiger aswanensis</name>
    <dbReference type="NCBI Taxonomy" id="148449"/>
    <lineage>
        <taxon>Archaea</taxon>
        <taxon>Methanobacteriati</taxon>
        <taxon>Methanobacteriota</taxon>
        <taxon>Stenosarchaea group</taxon>
        <taxon>Halobacteria</taxon>
        <taxon>Halobacteriales</taxon>
        <taxon>Natrialbaceae</taxon>
        <taxon>Halopiger</taxon>
    </lineage>
</organism>
<dbReference type="GO" id="GO:1990904">
    <property type="term" value="C:ribonucleoprotein complex"/>
    <property type="evidence" value="ECO:0007669"/>
    <property type="project" value="UniProtKB-KW"/>
</dbReference>
<comment type="similarity">
    <text evidence="1">Belongs to the eukaryotic ribosomal protein eL43 family.</text>
</comment>
<keyword evidence="7" id="KW-1185">Reference proteome</keyword>
<keyword evidence="2" id="KW-0694">RNA-binding</keyword>
<dbReference type="GO" id="GO:0003735">
    <property type="term" value="F:structural constituent of ribosome"/>
    <property type="evidence" value="ECO:0007669"/>
    <property type="project" value="InterPro"/>
</dbReference>
<proteinExistence type="inferred from homology"/>
<dbReference type="Gene3D" id="2.20.25.30">
    <property type="match status" value="1"/>
</dbReference>
<name>A0A3R7GTV0_9EURY</name>
<comment type="caution">
    <text evidence="6">The sequence shown here is derived from an EMBL/GenBank/DDBJ whole genome shotgun (WGS) entry which is preliminary data.</text>
</comment>
<reference evidence="6 7" key="1">
    <citation type="submission" date="2018-09" db="EMBL/GenBank/DDBJ databases">
        <title>Genomic Encyclopedia of Archaeal and Bacterial Type Strains, Phase II (KMG-II): from individual species to whole genera.</title>
        <authorList>
            <person name="Goeker M."/>
        </authorList>
    </citation>
    <scope>NUCLEOTIDE SEQUENCE [LARGE SCALE GENOMIC DNA]</scope>
    <source>
        <strain evidence="6 7">DSM 13151</strain>
    </source>
</reference>
<dbReference type="EMBL" id="RAPO01000004">
    <property type="protein sequence ID" value="RKD89292.1"/>
    <property type="molecule type" value="Genomic_DNA"/>
</dbReference>
<dbReference type="InterPro" id="IPR002674">
    <property type="entry name" value="Ribosomal_eL43"/>
</dbReference>
<keyword evidence="4" id="KW-0687">Ribonucleoprotein</keyword>
<dbReference type="GO" id="GO:0006412">
    <property type="term" value="P:translation"/>
    <property type="evidence" value="ECO:0007669"/>
    <property type="project" value="InterPro"/>
</dbReference>
<keyword evidence="3" id="KW-0689">Ribosomal protein</keyword>
<accession>A0A3R7GTV0</accession>
<dbReference type="InterPro" id="IPR011331">
    <property type="entry name" value="Ribosomal_eL37/eL43"/>
</dbReference>
<evidence type="ECO:0000313" key="6">
    <source>
        <dbReference type="EMBL" id="RKD89292.1"/>
    </source>
</evidence>
<evidence type="ECO:0000256" key="5">
    <source>
        <dbReference type="ARBA" id="ARBA00035383"/>
    </source>
</evidence>
<dbReference type="Proteomes" id="UP000283805">
    <property type="component" value="Unassembled WGS sequence"/>
</dbReference>
<evidence type="ECO:0000256" key="4">
    <source>
        <dbReference type="ARBA" id="ARBA00023274"/>
    </source>
</evidence>
<dbReference type="SUPFAM" id="SSF57829">
    <property type="entry name" value="Zn-binding ribosomal proteins"/>
    <property type="match status" value="1"/>
</dbReference>
<evidence type="ECO:0000313" key="7">
    <source>
        <dbReference type="Proteomes" id="UP000283805"/>
    </source>
</evidence>
<dbReference type="Pfam" id="PF01780">
    <property type="entry name" value="Ribosomal_L37ae"/>
    <property type="match status" value="1"/>
</dbReference>
<evidence type="ECO:0000256" key="2">
    <source>
        <dbReference type="ARBA" id="ARBA00022884"/>
    </source>
</evidence>
<evidence type="ECO:0000256" key="3">
    <source>
        <dbReference type="ARBA" id="ARBA00022980"/>
    </source>
</evidence>
<dbReference type="RefSeq" id="WP_120246432.1">
    <property type="nucleotide sequence ID" value="NZ_RAPO01000004.1"/>
</dbReference>